<evidence type="ECO:0000313" key="2">
    <source>
        <dbReference type="EMBL" id="CAH3023420.1"/>
    </source>
</evidence>
<feature type="transmembrane region" description="Helical" evidence="1">
    <location>
        <begin position="197"/>
        <end position="219"/>
    </location>
</feature>
<feature type="transmembrane region" description="Helical" evidence="1">
    <location>
        <begin position="125"/>
        <end position="142"/>
    </location>
</feature>
<accession>A0ABN8M4D5</accession>
<evidence type="ECO:0000256" key="1">
    <source>
        <dbReference type="SAM" id="Phobius"/>
    </source>
</evidence>
<keyword evidence="1" id="KW-0812">Transmembrane</keyword>
<protein>
    <submittedName>
        <fullName evidence="2">Uncharacterized protein</fullName>
    </submittedName>
</protein>
<keyword evidence="3" id="KW-1185">Reference proteome</keyword>
<feature type="transmembrane region" description="Helical" evidence="1">
    <location>
        <begin position="154"/>
        <end position="176"/>
    </location>
</feature>
<sequence length="299" mass="33717">MSERAKETDALVETDKEVRVKFRRLLSIFSEFFNVFKWICAVLVLVARLVGLSMFTTWVVDCFSREFHTTALCESFTLFPRPKIFESVWLCLCIATSAFLILHACRLNHFPGLRPVLQHLIRKKYFMKLLLTLFAVCVYNVLTMTHNTDTLKTVVYIIFVFEESFAVAVVLVLNFLPSDADDLRQKNSLLKLVLYKAALAVYVVEGYTMAMLGTAIAAYQVLNVPSIQDSSKDPPEVKAVASLMLLIINNALRVYLAEFFLSKVYDQDADILGGGTKSIAESLALPVGQAQEDKKAFQI</sequence>
<evidence type="ECO:0000313" key="3">
    <source>
        <dbReference type="Proteomes" id="UP001159427"/>
    </source>
</evidence>
<feature type="transmembrane region" description="Helical" evidence="1">
    <location>
        <begin position="87"/>
        <end position="105"/>
    </location>
</feature>
<keyword evidence="1" id="KW-1133">Transmembrane helix</keyword>
<dbReference type="Proteomes" id="UP001159427">
    <property type="component" value="Unassembled WGS sequence"/>
</dbReference>
<proteinExistence type="predicted"/>
<name>A0ABN8M4D5_9CNID</name>
<comment type="caution">
    <text evidence="2">The sequence shown here is derived from an EMBL/GenBank/DDBJ whole genome shotgun (WGS) entry which is preliminary data.</text>
</comment>
<keyword evidence="1" id="KW-0472">Membrane</keyword>
<feature type="transmembrane region" description="Helical" evidence="1">
    <location>
        <begin position="25"/>
        <end position="50"/>
    </location>
</feature>
<organism evidence="2 3">
    <name type="scientific">Porites evermanni</name>
    <dbReference type="NCBI Taxonomy" id="104178"/>
    <lineage>
        <taxon>Eukaryota</taxon>
        <taxon>Metazoa</taxon>
        <taxon>Cnidaria</taxon>
        <taxon>Anthozoa</taxon>
        <taxon>Hexacorallia</taxon>
        <taxon>Scleractinia</taxon>
        <taxon>Fungiina</taxon>
        <taxon>Poritidae</taxon>
        <taxon>Porites</taxon>
    </lineage>
</organism>
<dbReference type="EMBL" id="CALNXI010000260">
    <property type="protein sequence ID" value="CAH3023420.1"/>
    <property type="molecule type" value="Genomic_DNA"/>
</dbReference>
<gene>
    <name evidence="2" type="ORF">PEVE_00019288</name>
</gene>
<feature type="transmembrane region" description="Helical" evidence="1">
    <location>
        <begin position="239"/>
        <end position="256"/>
    </location>
</feature>
<reference evidence="2 3" key="1">
    <citation type="submission" date="2022-05" db="EMBL/GenBank/DDBJ databases">
        <authorList>
            <consortium name="Genoscope - CEA"/>
            <person name="William W."/>
        </authorList>
    </citation>
    <scope>NUCLEOTIDE SEQUENCE [LARGE SCALE GENOMIC DNA]</scope>
</reference>